<name>A0ABT7DLG6_9ACTN</name>
<proteinExistence type="predicted"/>
<dbReference type="Proteomes" id="UP001232750">
    <property type="component" value="Unassembled WGS sequence"/>
</dbReference>
<dbReference type="PANTHER" id="PTHR35868:SF3">
    <property type="entry name" value="DUF2804 DOMAIN-CONTAINING PROTEIN"/>
    <property type="match status" value="1"/>
</dbReference>
<keyword evidence="2" id="KW-1185">Reference proteome</keyword>
<dbReference type="InterPro" id="IPR021243">
    <property type="entry name" value="DUF2804"/>
</dbReference>
<reference evidence="1 2" key="1">
    <citation type="submission" date="2023-05" db="EMBL/GenBank/DDBJ databases">
        <title>Gordonibacter KGMB12511T sp. nov., isolated from faeces of healthy Korean.</title>
        <authorList>
            <person name="Kim H.S."/>
            <person name="Kim J.-S."/>
            <person name="Suh M.K."/>
            <person name="Eom M.K."/>
            <person name="Do H.E."/>
            <person name="Lee J.-S."/>
        </authorList>
    </citation>
    <scope>NUCLEOTIDE SEQUENCE [LARGE SCALE GENOMIC DNA]</scope>
    <source>
        <strain evidence="1 2">KGMB12511</strain>
    </source>
</reference>
<dbReference type="Pfam" id="PF10974">
    <property type="entry name" value="DUF2804"/>
    <property type="match status" value="1"/>
</dbReference>
<organism evidence="1 2">
    <name type="scientific">Gordonibacter faecis</name>
    <dbReference type="NCBI Taxonomy" id="3047475"/>
    <lineage>
        <taxon>Bacteria</taxon>
        <taxon>Bacillati</taxon>
        <taxon>Actinomycetota</taxon>
        <taxon>Coriobacteriia</taxon>
        <taxon>Eggerthellales</taxon>
        <taxon>Eggerthellaceae</taxon>
        <taxon>Gordonibacter</taxon>
    </lineage>
</organism>
<comment type="caution">
    <text evidence="1">The sequence shown here is derived from an EMBL/GenBank/DDBJ whole genome shotgun (WGS) entry which is preliminary data.</text>
</comment>
<dbReference type="RefSeq" id="WP_283831713.1">
    <property type="nucleotide sequence ID" value="NZ_JASJEU010000012.1"/>
</dbReference>
<sequence length="365" mass="40242">MMGLETRILDAGPLHADDGSLAARGWATEPLLSYDRSRIKAPRWRIKEWDYYLVNDNDYAVALTLGDLGYLGMISASVIDFAQGAYKTTSVITPFPLGRFKLPASSDDGVSTFENARVSFRFEVAGGTRRLSARFANFDGSDDLVFDAVLDDEPVDSMVIATPWAEDRLAFYYNRKIVALRARGSFKKGLLVHGFSPDTSFGLLDWGRGVWTRDNTWYWGVAQGWQDGRGGCEPGRNARRFGLNLGYGFGDTSAASENMVFVDGAAHKLHHVDFGVPEKAGAASARSVSDRYDLMAPWHVTDDEGRLDLLFTPAIDRADCINALVVRTDQHQVFGTFNGTVTLDDGTPFRIANLQGSAEVVHNVY</sequence>
<gene>
    <name evidence="1" type="ORF">QNJ86_06090</name>
</gene>
<accession>A0ABT7DLG6</accession>
<dbReference type="EMBL" id="JASJEU010000012">
    <property type="protein sequence ID" value="MDJ1650363.1"/>
    <property type="molecule type" value="Genomic_DNA"/>
</dbReference>
<evidence type="ECO:0000313" key="2">
    <source>
        <dbReference type="Proteomes" id="UP001232750"/>
    </source>
</evidence>
<dbReference type="PANTHER" id="PTHR35868">
    <property type="entry name" value="DUF2804 DOMAIN-CONTAINING PROTEIN-RELATED"/>
    <property type="match status" value="1"/>
</dbReference>
<protein>
    <submittedName>
        <fullName evidence="1">DUF2804 domain-containing protein</fullName>
    </submittedName>
</protein>
<evidence type="ECO:0000313" key="1">
    <source>
        <dbReference type="EMBL" id="MDJ1650363.1"/>
    </source>
</evidence>